<proteinExistence type="predicted"/>
<accession>A0ACC0ZNZ9</accession>
<reference evidence="2" key="1">
    <citation type="journal article" date="2023" name="G3 (Bethesda)">
        <title>Genome assembly and association tests identify interacting loci associated with vigor, precocity, and sex in interspecific pistachio rootstocks.</title>
        <authorList>
            <person name="Palmer W."/>
            <person name="Jacygrad E."/>
            <person name="Sagayaradj S."/>
            <person name="Cavanaugh K."/>
            <person name="Han R."/>
            <person name="Bertier L."/>
            <person name="Beede B."/>
            <person name="Kafkas S."/>
            <person name="Golino D."/>
            <person name="Preece J."/>
            <person name="Michelmore R."/>
        </authorList>
    </citation>
    <scope>NUCLEOTIDE SEQUENCE [LARGE SCALE GENOMIC DNA]</scope>
</reference>
<dbReference type="EMBL" id="CM047736">
    <property type="protein sequence ID" value="KAJ0053796.1"/>
    <property type="molecule type" value="Genomic_DNA"/>
</dbReference>
<dbReference type="Proteomes" id="UP001163603">
    <property type="component" value="Chromosome 1"/>
</dbReference>
<sequence>MQLSVHVHAIGMSSAAYEWFHRMNVQNISPNEITYEMLIEGLAKDGKPRVAFNLYLRAHNEGLNLSTKAYDAVVQSCQAYGSTIDLTVLGPRPPNKEESGN</sequence>
<name>A0ACC0ZNZ9_9ROSI</name>
<evidence type="ECO:0000313" key="2">
    <source>
        <dbReference type="Proteomes" id="UP001163603"/>
    </source>
</evidence>
<comment type="caution">
    <text evidence="1">The sequence shown here is derived from an EMBL/GenBank/DDBJ whole genome shotgun (WGS) entry which is preliminary data.</text>
</comment>
<keyword evidence="2" id="KW-1185">Reference proteome</keyword>
<protein>
    <submittedName>
        <fullName evidence="1">Uncharacterized protein</fullName>
    </submittedName>
</protein>
<organism evidence="1 2">
    <name type="scientific">Pistacia integerrima</name>
    <dbReference type="NCBI Taxonomy" id="434235"/>
    <lineage>
        <taxon>Eukaryota</taxon>
        <taxon>Viridiplantae</taxon>
        <taxon>Streptophyta</taxon>
        <taxon>Embryophyta</taxon>
        <taxon>Tracheophyta</taxon>
        <taxon>Spermatophyta</taxon>
        <taxon>Magnoliopsida</taxon>
        <taxon>eudicotyledons</taxon>
        <taxon>Gunneridae</taxon>
        <taxon>Pentapetalae</taxon>
        <taxon>rosids</taxon>
        <taxon>malvids</taxon>
        <taxon>Sapindales</taxon>
        <taxon>Anacardiaceae</taxon>
        <taxon>Pistacia</taxon>
    </lineage>
</organism>
<evidence type="ECO:0000313" key="1">
    <source>
        <dbReference type="EMBL" id="KAJ0053796.1"/>
    </source>
</evidence>
<gene>
    <name evidence="1" type="ORF">Pint_02873</name>
</gene>